<evidence type="ECO:0000313" key="4">
    <source>
        <dbReference type="EMBL" id="CUV42575.1"/>
    </source>
</evidence>
<feature type="transmembrane region" description="Helical" evidence="1">
    <location>
        <begin position="185"/>
        <end position="207"/>
    </location>
</feature>
<keyword evidence="1" id="KW-1133">Transmembrane helix</keyword>
<reference evidence="3" key="1">
    <citation type="submission" date="2015-10" db="EMBL/GenBank/DDBJ databases">
        <authorList>
            <person name="Gilbert D.G."/>
        </authorList>
    </citation>
    <scope>NUCLEOTIDE SEQUENCE</scope>
    <source>
        <strain evidence="3">Phyl III-seqv23</strain>
    </source>
</reference>
<feature type="transmembrane region" description="Helical" evidence="1">
    <location>
        <begin position="155"/>
        <end position="173"/>
    </location>
</feature>
<evidence type="ECO:0000313" key="3">
    <source>
        <dbReference type="EMBL" id="CUV36823.1"/>
    </source>
</evidence>
<dbReference type="EMBL" id="LN899823">
    <property type="protein sequence ID" value="CUV26221.1"/>
    <property type="molecule type" value="Genomic_DNA"/>
</dbReference>
<gene>
    <name evidence="5" type="ORF">RD1301_v1_1870002</name>
    <name evidence="2" type="ORF">RUN1744_v1_1400002</name>
    <name evidence="3" type="ORF">TD1301_v1_2500005</name>
    <name evidence="4" type="ORF">TF3108_v1_1340002</name>
</gene>
<dbReference type="EMBL" id="LN899825">
    <property type="protein sequence ID" value="CUV36823.1"/>
    <property type="molecule type" value="Genomic_DNA"/>
</dbReference>
<accession>A0A0S4VQI1</accession>
<feature type="transmembrane region" description="Helical" evidence="1">
    <location>
        <begin position="337"/>
        <end position="358"/>
    </location>
</feature>
<name>A0A0S4VQI1_RALSL</name>
<dbReference type="EMBL" id="LN899826">
    <property type="protein sequence ID" value="CUV42575.1"/>
    <property type="molecule type" value="Genomic_DNA"/>
</dbReference>
<evidence type="ECO:0000313" key="5">
    <source>
        <dbReference type="EMBL" id="CUV61911.1"/>
    </source>
</evidence>
<feature type="transmembrane region" description="Helical" evidence="1">
    <location>
        <begin position="124"/>
        <end position="143"/>
    </location>
</feature>
<protein>
    <recommendedName>
        <fullName evidence="6">Transmembrane protein</fullName>
    </recommendedName>
</protein>
<feature type="transmembrane region" description="Helical" evidence="1">
    <location>
        <begin position="239"/>
        <end position="258"/>
    </location>
</feature>
<feature type="transmembrane region" description="Helical" evidence="1">
    <location>
        <begin position="365"/>
        <end position="382"/>
    </location>
</feature>
<evidence type="ECO:0000256" key="1">
    <source>
        <dbReference type="SAM" id="Phobius"/>
    </source>
</evidence>
<sequence>MSDMKRKNRLGRYLRVAYRAVQRNFSVVAFVSALAFGGLTLLLYACSIGQLPEFTWNDLTGTLLAVCATGVLVVALVVAYCLSAGYVARSALESVYPEAAHHVPTTPPVPGITEPYMHLTRPPFILGATCFSILAWVGLFVGVSSERLVAPHNEHLLGALFTALAAVVILVLVDWRRFHRQWARYNLLSILSGAIAMLIVIITAWSVGPSSLATKSPARTSALAATIDWASYWVAALDHALGIGLSVAIGVAVLLNFGSIASHAGRFMYWLARLIPWRWPNWLVRAVTWTSHVVAAYAPDRRLIKAKVYVTFWFCVFTSAVFLMADAMASMGNARDWSWNFFFIATLLTFLNWASFSVRQWRGRAALGLMTAALVFLSYPMVVRNPIMFPKMIVSLLGLGNERLVTVGLSSKQCATLAPYGVNCIPDNERTITLTNVNLLNRLGGSMVLELLVKDEGTNVERAATAPPAGATYAPMSPPDPGQSPKAVRTLLATEQMGPNSSSAKKCDELLLSQLQSSDAINAKALRCVVLVIPKDQVSGYTKANWRTYRGDYTAYQPGPAKAPTVVRVLSSETEVAGKRTTLLVGPTTQ</sequence>
<dbReference type="EMBL" id="LN899822">
    <property type="protein sequence ID" value="CUV61911.1"/>
    <property type="molecule type" value="Genomic_DNA"/>
</dbReference>
<evidence type="ECO:0008006" key="6">
    <source>
        <dbReference type="Google" id="ProtNLM"/>
    </source>
</evidence>
<keyword evidence="1" id="KW-0812">Transmembrane</keyword>
<feature type="transmembrane region" description="Helical" evidence="1">
    <location>
        <begin position="308"/>
        <end position="325"/>
    </location>
</feature>
<keyword evidence="1" id="KW-0472">Membrane</keyword>
<dbReference type="AlphaFoldDB" id="A0A0S4VQI1"/>
<proteinExistence type="predicted"/>
<feature type="transmembrane region" description="Helical" evidence="1">
    <location>
        <begin position="21"/>
        <end position="43"/>
    </location>
</feature>
<feature type="transmembrane region" description="Helical" evidence="1">
    <location>
        <begin position="63"/>
        <end position="82"/>
    </location>
</feature>
<organism evidence="3">
    <name type="scientific">Ralstonia solanacearum</name>
    <name type="common">Pseudomonas solanacearum</name>
    <dbReference type="NCBI Taxonomy" id="305"/>
    <lineage>
        <taxon>Bacteria</taxon>
        <taxon>Pseudomonadati</taxon>
        <taxon>Pseudomonadota</taxon>
        <taxon>Betaproteobacteria</taxon>
        <taxon>Burkholderiales</taxon>
        <taxon>Burkholderiaceae</taxon>
        <taxon>Ralstonia</taxon>
        <taxon>Ralstonia solanacearum species complex</taxon>
    </lineage>
</organism>
<evidence type="ECO:0000313" key="2">
    <source>
        <dbReference type="EMBL" id="CUV26221.1"/>
    </source>
</evidence>